<keyword evidence="2" id="KW-0812">Transmembrane</keyword>
<feature type="domain" description="SPOR" evidence="3">
    <location>
        <begin position="177"/>
        <end position="259"/>
    </location>
</feature>
<dbReference type="PROSITE" id="PS51724">
    <property type="entry name" value="SPOR"/>
    <property type="match status" value="1"/>
</dbReference>
<dbReference type="InterPro" id="IPR036680">
    <property type="entry name" value="SPOR-like_sf"/>
</dbReference>
<evidence type="ECO:0000256" key="1">
    <source>
        <dbReference type="SAM" id="MobiDB-lite"/>
    </source>
</evidence>
<feature type="compositionally biased region" description="Low complexity" evidence="1">
    <location>
        <begin position="165"/>
        <end position="179"/>
    </location>
</feature>
<feature type="compositionally biased region" description="Basic and acidic residues" evidence="1">
    <location>
        <begin position="22"/>
        <end position="33"/>
    </location>
</feature>
<keyword evidence="2" id="KW-0472">Membrane</keyword>
<feature type="compositionally biased region" description="Pro residues" evidence="1">
    <location>
        <begin position="122"/>
        <end position="139"/>
    </location>
</feature>
<name>A0A2X1B496_BREVE</name>
<dbReference type="Pfam" id="PF05036">
    <property type="entry name" value="SPOR"/>
    <property type="match status" value="1"/>
</dbReference>
<dbReference type="AlphaFoldDB" id="A0A2X1B496"/>
<dbReference type="Proteomes" id="UP000251186">
    <property type="component" value="Unassembled WGS sequence"/>
</dbReference>
<evidence type="ECO:0000256" key="2">
    <source>
        <dbReference type="SAM" id="Phobius"/>
    </source>
</evidence>
<feature type="region of interest" description="Disordered" evidence="1">
    <location>
        <begin position="114"/>
        <end position="183"/>
    </location>
</feature>
<dbReference type="EMBL" id="UAQP01000005">
    <property type="protein sequence ID" value="SPU52063.1"/>
    <property type="molecule type" value="Genomic_DNA"/>
</dbReference>
<proteinExistence type="predicted"/>
<evidence type="ECO:0000259" key="3">
    <source>
        <dbReference type="PROSITE" id="PS51724"/>
    </source>
</evidence>
<dbReference type="RefSeq" id="WP_112861539.1">
    <property type="nucleotide sequence ID" value="NZ_UAQP01000005.1"/>
</dbReference>
<evidence type="ECO:0000313" key="4">
    <source>
        <dbReference type="EMBL" id="SPU52063.1"/>
    </source>
</evidence>
<feature type="compositionally biased region" description="Low complexity" evidence="1">
    <location>
        <begin position="140"/>
        <end position="155"/>
    </location>
</feature>
<dbReference type="InterPro" id="IPR007730">
    <property type="entry name" value="SPOR-like_dom"/>
</dbReference>
<evidence type="ECO:0000313" key="5">
    <source>
        <dbReference type="Proteomes" id="UP000251186"/>
    </source>
</evidence>
<feature type="transmembrane region" description="Helical" evidence="2">
    <location>
        <begin position="47"/>
        <end position="67"/>
    </location>
</feature>
<protein>
    <submittedName>
        <fullName evidence="4">Uncharacterized protein conserved in bacteria</fullName>
    </submittedName>
</protein>
<sequence>MSFEDDNKPGRGAYTPPTDDDLPFRRNSYDPRSGRNVGAGGGKAPPVTLIISVVVLILIAVAVAWLYGRSGLRASTDAPPAVGQPVGEMKTAAPIDAQPIDPAEGVRVYRDETETTDAPVTFTPPPEAPQPRPAAPPTAAPTGQGLPPAKTATPAAPTPRPTTPTAPVAAPATKAPAATGGSASVQIGAFSSTEIADREYAAVAARFGSYVSGAEKRVTEVTSSSGSTLYRTAFSGLSRERAVAFCNALKAAGRDCIVR</sequence>
<accession>A0A2X1B496</accession>
<organism evidence="4 5">
    <name type="scientific">Brevundimonas vesicularis</name>
    <name type="common">Pseudomonas vesicularis</name>
    <dbReference type="NCBI Taxonomy" id="41276"/>
    <lineage>
        <taxon>Bacteria</taxon>
        <taxon>Pseudomonadati</taxon>
        <taxon>Pseudomonadota</taxon>
        <taxon>Alphaproteobacteria</taxon>
        <taxon>Caulobacterales</taxon>
        <taxon>Caulobacteraceae</taxon>
        <taxon>Brevundimonas</taxon>
    </lineage>
</organism>
<gene>
    <name evidence="4" type="ORF">NCTC11166_00380</name>
</gene>
<keyword evidence="2" id="KW-1133">Transmembrane helix</keyword>
<dbReference type="GO" id="GO:0042834">
    <property type="term" value="F:peptidoglycan binding"/>
    <property type="evidence" value="ECO:0007669"/>
    <property type="project" value="InterPro"/>
</dbReference>
<dbReference type="Gene3D" id="3.30.70.1070">
    <property type="entry name" value="Sporulation related repeat"/>
    <property type="match status" value="1"/>
</dbReference>
<feature type="region of interest" description="Disordered" evidence="1">
    <location>
        <begin position="1"/>
        <end position="42"/>
    </location>
</feature>
<reference evidence="4 5" key="1">
    <citation type="submission" date="2018-06" db="EMBL/GenBank/DDBJ databases">
        <authorList>
            <consortium name="Pathogen Informatics"/>
            <person name="Doyle S."/>
        </authorList>
    </citation>
    <scope>NUCLEOTIDE SEQUENCE [LARGE SCALE GENOMIC DNA]</scope>
    <source>
        <strain evidence="4 5">NCTC11166</strain>
    </source>
</reference>